<organism evidence="4 5">
    <name type="scientific">Daedalea quercina L-15889</name>
    <dbReference type="NCBI Taxonomy" id="1314783"/>
    <lineage>
        <taxon>Eukaryota</taxon>
        <taxon>Fungi</taxon>
        <taxon>Dikarya</taxon>
        <taxon>Basidiomycota</taxon>
        <taxon>Agaricomycotina</taxon>
        <taxon>Agaricomycetes</taxon>
        <taxon>Polyporales</taxon>
        <taxon>Fomitopsis</taxon>
    </lineage>
</organism>
<dbReference type="AlphaFoldDB" id="A0A165NFA5"/>
<name>A0A165NFA5_9APHY</name>
<gene>
    <name evidence="4" type="ORF">DAEQUDRAFT_430065</name>
</gene>
<dbReference type="InterPro" id="IPR057495">
    <property type="entry name" value="AAA_lid_BCS1"/>
</dbReference>
<dbReference type="Proteomes" id="UP000076727">
    <property type="component" value="Unassembled WGS sequence"/>
</dbReference>
<dbReference type="OrthoDB" id="10251412at2759"/>
<evidence type="ECO:0000313" key="4">
    <source>
        <dbReference type="EMBL" id="KZT66898.1"/>
    </source>
</evidence>
<keyword evidence="5" id="KW-1185">Reference proteome</keyword>
<evidence type="ECO:0000256" key="2">
    <source>
        <dbReference type="ARBA" id="ARBA00022840"/>
    </source>
</evidence>
<dbReference type="EMBL" id="KV429082">
    <property type="protein sequence ID" value="KZT66898.1"/>
    <property type="molecule type" value="Genomic_DNA"/>
</dbReference>
<dbReference type="Pfam" id="PF25426">
    <property type="entry name" value="AAA_lid_BCS1"/>
    <property type="match status" value="1"/>
</dbReference>
<feature type="domain" description="Mitochondrial chaperone BCS1-like ATPase lid" evidence="3">
    <location>
        <begin position="11"/>
        <end position="49"/>
    </location>
</feature>
<evidence type="ECO:0000313" key="5">
    <source>
        <dbReference type="Proteomes" id="UP000076727"/>
    </source>
</evidence>
<keyword evidence="1" id="KW-0547">Nucleotide-binding</keyword>
<protein>
    <recommendedName>
        <fullName evidence="3">Mitochondrial chaperone BCS1-like ATPase lid domain-containing protein</fullName>
    </recommendedName>
</protein>
<evidence type="ECO:0000256" key="1">
    <source>
        <dbReference type="ARBA" id="ARBA00022741"/>
    </source>
</evidence>
<evidence type="ECO:0000259" key="3">
    <source>
        <dbReference type="Pfam" id="PF25426"/>
    </source>
</evidence>
<sequence>MGAMLPRNIATQLAKQLCEAIPDRELSVAALQCYLMAYKVRPFGAVHDAPGWVSKIRGEKGRESQLEGTTE</sequence>
<accession>A0A165NFA5</accession>
<keyword evidence="2" id="KW-0067">ATP-binding</keyword>
<dbReference type="STRING" id="1314783.A0A165NFA5"/>
<reference evidence="4 5" key="1">
    <citation type="journal article" date="2016" name="Mol. Biol. Evol.">
        <title>Comparative Genomics of Early-Diverging Mushroom-Forming Fungi Provides Insights into the Origins of Lignocellulose Decay Capabilities.</title>
        <authorList>
            <person name="Nagy L.G."/>
            <person name="Riley R."/>
            <person name="Tritt A."/>
            <person name="Adam C."/>
            <person name="Daum C."/>
            <person name="Floudas D."/>
            <person name="Sun H."/>
            <person name="Yadav J.S."/>
            <person name="Pangilinan J."/>
            <person name="Larsson K.H."/>
            <person name="Matsuura K."/>
            <person name="Barry K."/>
            <person name="Labutti K."/>
            <person name="Kuo R."/>
            <person name="Ohm R.A."/>
            <person name="Bhattacharya S.S."/>
            <person name="Shirouzu T."/>
            <person name="Yoshinaga Y."/>
            <person name="Martin F.M."/>
            <person name="Grigoriev I.V."/>
            <person name="Hibbett D.S."/>
        </authorList>
    </citation>
    <scope>NUCLEOTIDE SEQUENCE [LARGE SCALE GENOMIC DNA]</scope>
    <source>
        <strain evidence="4 5">L-15889</strain>
    </source>
</reference>
<proteinExistence type="predicted"/>
<dbReference type="GO" id="GO:0005524">
    <property type="term" value="F:ATP binding"/>
    <property type="evidence" value="ECO:0007669"/>
    <property type="project" value="UniProtKB-KW"/>
</dbReference>